<evidence type="ECO:0000313" key="18">
    <source>
        <dbReference type="Proteomes" id="UP001652628"/>
    </source>
</evidence>
<feature type="compositionally biased region" description="Low complexity" evidence="14">
    <location>
        <begin position="1481"/>
        <end position="1496"/>
    </location>
</feature>
<feature type="region of interest" description="Disordered" evidence="14">
    <location>
        <begin position="171"/>
        <end position="203"/>
    </location>
</feature>
<evidence type="ECO:0000313" key="19">
    <source>
        <dbReference type="RefSeq" id="XP_016939208.2"/>
    </source>
</evidence>
<dbReference type="InterPro" id="IPR003889">
    <property type="entry name" value="FYrich_C"/>
</dbReference>
<feature type="compositionally biased region" description="Low complexity" evidence="14">
    <location>
        <begin position="1400"/>
        <end position="1418"/>
    </location>
</feature>
<dbReference type="PROSITE" id="PS51542">
    <property type="entry name" value="FYRN"/>
    <property type="match status" value="1"/>
</dbReference>
<dbReference type="InterPro" id="IPR003888">
    <property type="entry name" value="FYrich_N"/>
</dbReference>
<feature type="compositionally biased region" description="Low complexity" evidence="14">
    <location>
        <begin position="1216"/>
        <end position="1234"/>
    </location>
</feature>
<dbReference type="PANTHER" id="PTHR45888">
    <property type="entry name" value="HL01030P-RELATED"/>
    <property type="match status" value="1"/>
</dbReference>
<reference evidence="19" key="1">
    <citation type="submission" date="2025-08" db="UniProtKB">
        <authorList>
            <consortium name="RefSeq"/>
        </authorList>
    </citation>
    <scope>IDENTIFICATION</scope>
</reference>
<feature type="region of interest" description="Disordered" evidence="14">
    <location>
        <begin position="1400"/>
        <end position="1431"/>
    </location>
</feature>
<dbReference type="Gene3D" id="2.170.270.10">
    <property type="entry name" value="SET domain"/>
    <property type="match status" value="1"/>
</dbReference>
<dbReference type="InterPro" id="IPR013083">
    <property type="entry name" value="Znf_RING/FYVE/PHD"/>
</dbReference>
<evidence type="ECO:0000256" key="7">
    <source>
        <dbReference type="ARBA" id="ARBA00022737"/>
    </source>
</evidence>
<keyword evidence="18" id="KW-1185">Reference proteome</keyword>
<dbReference type="CDD" id="cd19171">
    <property type="entry name" value="SET_KMT2C_2D"/>
    <property type="match status" value="1"/>
</dbReference>
<feature type="compositionally biased region" description="Low complexity" evidence="14">
    <location>
        <begin position="1826"/>
        <end position="1836"/>
    </location>
</feature>
<dbReference type="Pfam" id="PF00856">
    <property type="entry name" value="SET"/>
    <property type="match status" value="1"/>
</dbReference>
<evidence type="ECO:0000259" key="16">
    <source>
        <dbReference type="PROSITE" id="PS50868"/>
    </source>
</evidence>
<feature type="compositionally biased region" description="Low complexity" evidence="14">
    <location>
        <begin position="759"/>
        <end position="781"/>
    </location>
</feature>
<feature type="compositionally biased region" description="Basic and acidic residues" evidence="14">
    <location>
        <begin position="722"/>
        <end position="736"/>
    </location>
</feature>
<organism evidence="18 19">
    <name type="scientific">Drosophila suzukii</name>
    <name type="common">Spotted-wing drosophila fruit fly</name>
    <dbReference type="NCBI Taxonomy" id="28584"/>
    <lineage>
        <taxon>Eukaryota</taxon>
        <taxon>Metazoa</taxon>
        <taxon>Ecdysozoa</taxon>
        <taxon>Arthropoda</taxon>
        <taxon>Hexapoda</taxon>
        <taxon>Insecta</taxon>
        <taxon>Pterygota</taxon>
        <taxon>Neoptera</taxon>
        <taxon>Endopterygota</taxon>
        <taxon>Diptera</taxon>
        <taxon>Brachycera</taxon>
        <taxon>Muscomorpha</taxon>
        <taxon>Ephydroidea</taxon>
        <taxon>Drosophilidae</taxon>
        <taxon>Drosophila</taxon>
        <taxon>Sophophora</taxon>
    </lineage>
</organism>
<dbReference type="GO" id="GO:0042800">
    <property type="term" value="F:histone H3K4 methyltransferase activity"/>
    <property type="evidence" value="ECO:0007669"/>
    <property type="project" value="TreeGrafter"/>
</dbReference>
<evidence type="ECO:0000259" key="17">
    <source>
        <dbReference type="PROSITE" id="PS51805"/>
    </source>
</evidence>
<protein>
    <submittedName>
        <fullName evidence="19">Histone-lysine N-methyltransferase trr isoform X1</fullName>
    </submittedName>
</protein>
<dbReference type="SMART" id="SM00508">
    <property type="entry name" value="PostSET"/>
    <property type="match status" value="1"/>
</dbReference>
<name>A0AB39ZMV8_DROSZ</name>
<feature type="region of interest" description="Disordered" evidence="14">
    <location>
        <begin position="1478"/>
        <end position="1498"/>
    </location>
</feature>
<feature type="region of interest" description="Disordered" evidence="14">
    <location>
        <begin position="759"/>
        <end position="790"/>
    </location>
</feature>
<keyword evidence="13" id="KW-0539">Nucleus</keyword>
<feature type="compositionally biased region" description="Gly residues" evidence="14">
    <location>
        <begin position="1419"/>
        <end position="1431"/>
    </location>
</feature>
<feature type="region of interest" description="Disordered" evidence="14">
    <location>
        <begin position="929"/>
        <end position="962"/>
    </location>
</feature>
<evidence type="ECO:0000256" key="3">
    <source>
        <dbReference type="ARBA" id="ARBA00022603"/>
    </source>
</evidence>
<feature type="compositionally biased region" description="Polar residues" evidence="14">
    <location>
        <begin position="1791"/>
        <end position="1811"/>
    </location>
</feature>
<comment type="subcellular location">
    <subcellularLocation>
        <location evidence="1">Nucleus</location>
    </subcellularLocation>
</comment>
<keyword evidence="10" id="KW-0156">Chromatin regulator</keyword>
<dbReference type="Pfam" id="PF05964">
    <property type="entry name" value="FYRN"/>
    <property type="match status" value="1"/>
</dbReference>
<accession>A0AB39ZMV8</accession>
<keyword evidence="4" id="KW-0808">Transferase</keyword>
<dbReference type="InterPro" id="IPR046341">
    <property type="entry name" value="SET_dom_sf"/>
</dbReference>
<dbReference type="GO" id="GO:0003713">
    <property type="term" value="F:transcription coactivator activity"/>
    <property type="evidence" value="ECO:0007669"/>
    <property type="project" value="TreeGrafter"/>
</dbReference>
<dbReference type="RefSeq" id="XP_016939208.2">
    <property type="nucleotide sequence ID" value="XM_017083719.4"/>
</dbReference>
<dbReference type="InterPro" id="IPR001214">
    <property type="entry name" value="SET_dom"/>
</dbReference>
<dbReference type="PROSITE" id="PS50868">
    <property type="entry name" value="POST_SET"/>
    <property type="match status" value="1"/>
</dbReference>
<dbReference type="Gene3D" id="3.30.40.10">
    <property type="entry name" value="Zinc/RING finger domain, C3HC4 (zinc finger)"/>
    <property type="match status" value="1"/>
</dbReference>
<evidence type="ECO:0000256" key="14">
    <source>
        <dbReference type="SAM" id="MobiDB-lite"/>
    </source>
</evidence>
<evidence type="ECO:0000259" key="15">
    <source>
        <dbReference type="PROSITE" id="PS50280"/>
    </source>
</evidence>
<keyword evidence="11" id="KW-0805">Transcription regulation</keyword>
<evidence type="ECO:0000256" key="2">
    <source>
        <dbReference type="ARBA" id="ARBA00022553"/>
    </source>
</evidence>
<dbReference type="GO" id="GO:0044666">
    <property type="term" value="C:MLL3/4 complex"/>
    <property type="evidence" value="ECO:0007669"/>
    <property type="project" value="TreeGrafter"/>
</dbReference>
<evidence type="ECO:0000256" key="5">
    <source>
        <dbReference type="ARBA" id="ARBA00022691"/>
    </source>
</evidence>
<feature type="region of interest" description="Disordered" evidence="14">
    <location>
        <begin position="1041"/>
        <end position="1060"/>
    </location>
</feature>
<feature type="compositionally biased region" description="Low complexity" evidence="14">
    <location>
        <begin position="70"/>
        <end position="83"/>
    </location>
</feature>
<keyword evidence="5" id="KW-0949">S-adenosyl-L-methionine</keyword>
<keyword evidence="8" id="KW-0863">Zinc-finger</keyword>
<keyword evidence="7" id="KW-0677">Repeat</keyword>
<dbReference type="InterPro" id="IPR034732">
    <property type="entry name" value="EPHD"/>
</dbReference>
<keyword evidence="9" id="KW-0862">Zinc</keyword>
<evidence type="ECO:0000256" key="1">
    <source>
        <dbReference type="ARBA" id="ARBA00004123"/>
    </source>
</evidence>
<sequence length="2434" mass="259394">MNIPKVTTSLGAAEKAKPERVASVAAAAFNAVSLQKRSGADDPAIPSEDPSRKKARTDLAFGTPVPAPSLPAKASAAPPQQLLYQRAGQQVKAQVKGAPDPQDAQSEDGAWDARDQQIIVCNLGPGTEMGAIKAEDADKQSEFRVTPMCSLPNPLPSRTPAFASFTKKEGASSSASSSSSTASVISIEPSGSGQDHADNPGKAADLDYVQMPATGADNILTVGNATGTGNQTGTPIGPTSTIILNANNGATAVSGAGTTTILTQKPGHTNYNIFNSTATGSQTPTTTLLNRVNLHPKMKTQLVVNAKKLAEVTQTTAKVSIGNKTISVPLLKPRMSASGAATAGGATIVESKQLLQPGGQVTTVMSAAQPGGGQQVHQHGHPHAHHNFTKLIKRVPKNPGTLVAFTGLQIKQATKIVATKVVSKKMSLQLQQQQLQQLQVTSGGGLAPPTGSIVTITTTNPSQTYAMVQDASALGAASHSEEDSPAPRKITAYSENLQKILNKSKSQDASVGPEEFANINSVVIKPLDKNTLNCPPSFNIFKQQQPAQSQTISAVGSGPGTPVTFTMTPASGSASDLATTSTVSVSAGTICINSPMMGSRPIISIQNKNISLVLSKTTMAQQKPKMITTTTLASQSALQMHHALVQDSSADKTGSSAASGSATSGAAAAVAASMQLNTLAKLSVSLAPEGVKLEEIAGETKAKLLVKQEAAVKDTTVTPSSEQERSEELSTPEKRLNANTTMTPINQVQNQVANQIQMATPTSTASNPSTPNPPANATATPINNQRSGTEDSNNALLKQLLQNSSSSHTLSLPSTHVGSASTTAPLSARKVINVRAPSMGKVSSLEAQLARPVIPPVPAATQAAGSSSGKSVATSTTTTTVASGGQQVATASVTGTPVTAVAITTPGLGGEPKLEQKADQPVVVATIQNQNQNHPPPPPPPPQQQQQQPQQSQQQLQQMPHQVKQTVQIVSKETSFISGPVASNKLVTEATSKPTELLPPPPYELATAPISNVTISISTKQAAPKELQMKPKAIAMSLPMEHGEESLPEQAEPPPHSEQGVTVAGGVSHTGGTVVSAQWSNSNHIEGGVGATKIPFKTGEAQKRKLPMHPQLDEKQLQQQVEIPMGASLPATPTGQTGPEKVQLISTLASYVKKPGGPGEAQPIQNQSQGQVQMQAQMQAAMQGQLAGQIPGQISGHVPGQIPAQMHLQVQHQLHVAVHPQQQQQQQQHHQQQASTIPVSIPGQGAGPVPVPTIEPKTGDQRKRRKREVQKPRRTNLNAGQAAGTVKDMTGTLPAGAMVQLAGMPPGTQYIQGATPGTGHVITSSTGQAGVTLGGFGNVPGAGSSPMLKKRVRKFSKVEEDHDAFTEKLLTHIRQMHPLQVLEPHLNRNFHFLIGSNEASAGGSPSSNSSTTSASGSSSAGGGKMKGGSLGTRGWPLSRHLEGLEDCDGAILGRFGRVSLPGIPSLYDSERFGGSGGLVGGSAANRSPSPSASPGADKMLPMSSIQNDFYDQEFSTHMERNPRERLVRHIGAVKDSNMETTDLVESEGVAAWAAFPRLTRYPGLILLNGNSRCHGRMSPVALPEDPVTMRVPVSPLLRSCGEELRKAQQLELGMGSLGNNNNNNYQQKNQNVILALPASASENIAGVLRDLANLLHLAPALTCKIIEDKTGDKLEDQFMDQDDEKHRNDFKRPLTVSHGHLRKILSGRRKLCRSCGNVVHATGLRVPRHSVPALEEQLPRLAQLMDLLPRKSAPPPFVYFCDRTCFARFKWTGKEGQAEAASLLLQPAGGSTATFSTGESPSRSNTSSTALAETVVKQEPEDETVDQTQGVPTGGTPTNIPVQRKCIVKCFSADCFATDSMAVKLEFDGSAGTGTGGTGPANNTVWETEATGLQLEDTRQCVFCNQRGDGQADGPSRLLNFDVDKWVHLNCALWSNGVYETVSGALMNFQTALQAGLNQSCSACHQLGATIKCFKSRCNSLYHLPCAIREECVFYKNKSVHCSAHGHAHAGIAMGAGAGAAAGGGAAGSVAENELSSLVVHRRVFVDRDENRQVATVMHYSELSNLLRVGNMTFLNVGQLLPHQLEAFHTPHYIYPIGYKVSRYYWCVLRPNRRCRYICSIAEAGCKPEFRILVQDAGDKEPEREFRDSSPSAVWQQILQPITRLRKVHKWLQLFPQHISGEDLFGLTEPAIVRILESLPGIETLTDYRFKYGRNPLLEFPLAINPSGAARTEPKQRQLLVWRKPHTQRTAGSCSTQRMANSAAIAGEVACPYSKQFVHSKSSQYKKMKQEWRNNVYLARSKIQGLGLYAARDIEKHTMIIEYIGEVIRTEVSEIREKQYESKNRGIYMFRLDEDRVVDATLSGGLARYINHSCNPNCVTEIVEVDRDVRIIIFAKRKIYRGEELSYDYKFDIEDESHKIPCACGAPNCRKWMN</sequence>
<evidence type="ECO:0000256" key="10">
    <source>
        <dbReference type="ARBA" id="ARBA00022853"/>
    </source>
</evidence>
<evidence type="ECO:0000256" key="8">
    <source>
        <dbReference type="ARBA" id="ARBA00022771"/>
    </source>
</evidence>
<evidence type="ECO:0000256" key="12">
    <source>
        <dbReference type="ARBA" id="ARBA00023163"/>
    </source>
</evidence>
<feature type="domain" description="Post-SET" evidence="16">
    <location>
        <begin position="2418"/>
        <end position="2434"/>
    </location>
</feature>
<dbReference type="InterPro" id="IPR003616">
    <property type="entry name" value="Post-SET_dom"/>
</dbReference>
<dbReference type="PROSITE" id="PS51543">
    <property type="entry name" value="FYRC"/>
    <property type="match status" value="1"/>
</dbReference>
<keyword evidence="2" id="KW-0597">Phosphoprotein</keyword>
<feature type="domain" description="SET" evidence="15">
    <location>
        <begin position="2294"/>
        <end position="2410"/>
    </location>
</feature>
<evidence type="ECO:0000256" key="4">
    <source>
        <dbReference type="ARBA" id="ARBA00022679"/>
    </source>
</evidence>
<feature type="domain" description="PHD-type" evidence="17">
    <location>
        <begin position="1898"/>
        <end position="2006"/>
    </location>
</feature>
<dbReference type="SUPFAM" id="SSF82199">
    <property type="entry name" value="SET domain"/>
    <property type="match status" value="1"/>
</dbReference>
<feature type="region of interest" description="Disordered" evidence="14">
    <location>
        <begin position="1216"/>
        <end position="1278"/>
    </location>
</feature>
<dbReference type="GO" id="GO:0005700">
    <property type="term" value="C:polytene chromosome"/>
    <property type="evidence" value="ECO:0007669"/>
    <property type="project" value="UniProtKB-ARBA"/>
</dbReference>
<keyword evidence="12" id="KW-0804">Transcription</keyword>
<dbReference type="SMART" id="SM00542">
    <property type="entry name" value="FYRC"/>
    <property type="match status" value="1"/>
</dbReference>
<dbReference type="CTD" id="31149"/>
<evidence type="ECO:0000256" key="13">
    <source>
        <dbReference type="ARBA" id="ARBA00023242"/>
    </source>
</evidence>
<dbReference type="Pfam" id="PF13832">
    <property type="entry name" value="zf-HC5HC2H_2"/>
    <property type="match status" value="1"/>
</dbReference>
<dbReference type="GO" id="GO:0032259">
    <property type="term" value="P:methylation"/>
    <property type="evidence" value="ECO:0007669"/>
    <property type="project" value="UniProtKB-KW"/>
</dbReference>
<dbReference type="PROSITE" id="PS51805">
    <property type="entry name" value="EPHD"/>
    <property type="match status" value="1"/>
</dbReference>
<dbReference type="PROSITE" id="PS50280">
    <property type="entry name" value="SET"/>
    <property type="match status" value="1"/>
</dbReference>
<evidence type="ECO:0000256" key="11">
    <source>
        <dbReference type="ARBA" id="ARBA00023015"/>
    </source>
</evidence>
<feature type="compositionally biased region" description="Pro residues" evidence="14">
    <location>
        <begin position="934"/>
        <end position="943"/>
    </location>
</feature>
<feature type="region of interest" description="Disordered" evidence="14">
    <location>
        <begin position="1791"/>
        <end position="1836"/>
    </location>
</feature>
<feature type="compositionally biased region" description="Low complexity" evidence="14">
    <location>
        <begin position="171"/>
        <end position="183"/>
    </location>
</feature>
<dbReference type="Gene3D" id="3.30.160.360">
    <property type="match status" value="1"/>
</dbReference>
<dbReference type="GO" id="GO:0001654">
    <property type="term" value="P:eye development"/>
    <property type="evidence" value="ECO:0007669"/>
    <property type="project" value="UniProtKB-ARBA"/>
</dbReference>
<dbReference type="GO" id="GO:0045944">
    <property type="term" value="P:positive regulation of transcription by RNA polymerase II"/>
    <property type="evidence" value="ECO:0007669"/>
    <property type="project" value="TreeGrafter"/>
</dbReference>
<dbReference type="PANTHER" id="PTHR45888:SF6">
    <property type="entry name" value="HL01030P-RELATED"/>
    <property type="match status" value="1"/>
</dbReference>
<feature type="compositionally biased region" description="Basic residues" evidence="14">
    <location>
        <begin position="1262"/>
        <end position="1274"/>
    </location>
</feature>
<keyword evidence="3" id="KW-0489">Methyltransferase</keyword>
<dbReference type="SMART" id="SM00541">
    <property type="entry name" value="FYRN"/>
    <property type="match status" value="1"/>
</dbReference>
<keyword evidence="6" id="KW-0479">Metal-binding</keyword>
<feature type="region of interest" description="Disordered" evidence="14">
    <location>
        <begin position="32"/>
        <end position="112"/>
    </location>
</feature>
<dbReference type="Pfam" id="PF05965">
    <property type="entry name" value="FYRC"/>
    <property type="match status" value="1"/>
</dbReference>
<feature type="region of interest" description="Disordered" evidence="14">
    <location>
        <begin position="712"/>
        <end position="738"/>
    </location>
</feature>
<dbReference type="SMART" id="SM00317">
    <property type="entry name" value="SET"/>
    <property type="match status" value="1"/>
</dbReference>
<proteinExistence type="predicted"/>
<dbReference type="GO" id="GO:0098687">
    <property type="term" value="C:chromosomal region"/>
    <property type="evidence" value="ECO:0007669"/>
    <property type="project" value="UniProtKB-ARBA"/>
</dbReference>
<evidence type="ECO:0000256" key="6">
    <source>
        <dbReference type="ARBA" id="ARBA00022723"/>
    </source>
</evidence>
<dbReference type="GO" id="GO:0008270">
    <property type="term" value="F:zinc ion binding"/>
    <property type="evidence" value="ECO:0007669"/>
    <property type="project" value="UniProtKB-KW"/>
</dbReference>
<gene>
    <name evidence="19" type="primary">trr</name>
</gene>
<dbReference type="Proteomes" id="UP001652628">
    <property type="component" value="Chromosome X"/>
</dbReference>
<evidence type="ECO:0000256" key="9">
    <source>
        <dbReference type="ARBA" id="ARBA00022833"/>
    </source>
</evidence>
<feature type="compositionally biased region" description="Low complexity" evidence="14">
    <location>
        <begin position="944"/>
        <end position="962"/>
    </location>
</feature>
<dbReference type="GeneID" id="108016855"/>